<sequence>MHGFTPGEFSTLTDHLSCSGMTHDNCSFLCKIVLLDEQELIQEINDSTSGQELLDTVFRHLNLLETAYFGLRYLDPSNQPHWLDVNKKVAKQLKGSDLFTLYFGVKFYAVDPCKLLEEITRYQFFLQVKQDILQGRLPVTFDLATELGAYVIQSELGDFDPRRHSHGYVSEFQLVSNQTFELESRISDLHKGLIGQIPAVAELNYLEKVKCLDMYGVDLHPVLGEDNVEYFLGLTPSGIIVLRNKTKVGNYLWPRITKVYFKVRYFMLRVCDKNNEETTYGFETPSKQACKHLWKCCVEHHAFFRLLQVTPASSDNLFSSRFRYSGRTEKQAQLDAQMRIRSPPQFSRTPSRRHQRRVVEGAQECPKIVDENLKQEMMLLNTKIISIPQPVCAPEMHSTSMPNGSDSPKSTRSAPWTKPRGLYTGSASPRSVRSAGHRPMFQNYHRRSDSVESQTSIDKEVKRHRRRSKRGSDNESEHSKTSGRSHRHRHRRESDTENDSHRHSRRHSSSRHRHSSNYELVDSEEMWRKVQRQLDESRAQIHQATVIRDLGSTRHAAYSNAIDTTSEPAYNLHKRKHRKHRSRSPSSRNAALPEEIKRQLEFDLVDTEGMPEDRLREIDYKVVETRSKSLKPKISAATNKHRHRSPRSVNGMGKEQPPDNGDSPPPPYSPPQNANSNGSEENVRLNSGLSFSLACDSENVINNNSAPRLDADENYSLPPYETSYRPPYLNSSINYNAPSSLSLPNGNLKIGARQQHNSLDNNFNPAADVNSSYRLDDNARYRQSPMSNVSNAQPSHSRLNILRTHAANSPSFLPSPVGPYLPHVSLYEKNQYAKPAARSPESVRSTRSTPASVWMRPKQHMKEATYVKTADQKIRPDDRSPSLDRCSRNRSSSLELVLSPLIQSTKDHYSNQQPLLEV</sequence>
<feature type="region of interest" description="Disordered" evidence="8">
    <location>
        <begin position="574"/>
        <end position="595"/>
    </location>
</feature>
<evidence type="ECO:0000256" key="8">
    <source>
        <dbReference type="SAM" id="MobiDB-lite"/>
    </source>
</evidence>
<feature type="region of interest" description="Disordered" evidence="8">
    <location>
        <begin position="628"/>
        <end position="683"/>
    </location>
</feature>
<comment type="subcellular location">
    <subcellularLocation>
        <location evidence="2">Cell junction</location>
    </subcellularLocation>
    <subcellularLocation>
        <location evidence="1">Cytoplasm</location>
        <location evidence="1">Cytoskeleton</location>
    </subcellularLocation>
</comment>
<organism evidence="10 11">
    <name type="scientific">Cloeon dipterum</name>
    <dbReference type="NCBI Taxonomy" id="197152"/>
    <lineage>
        <taxon>Eukaryota</taxon>
        <taxon>Metazoa</taxon>
        <taxon>Ecdysozoa</taxon>
        <taxon>Arthropoda</taxon>
        <taxon>Hexapoda</taxon>
        <taxon>Insecta</taxon>
        <taxon>Pterygota</taxon>
        <taxon>Palaeoptera</taxon>
        <taxon>Ephemeroptera</taxon>
        <taxon>Pisciforma</taxon>
        <taxon>Baetidae</taxon>
        <taxon>Cloeon</taxon>
    </lineage>
</organism>
<dbReference type="Pfam" id="PF00373">
    <property type="entry name" value="FERM_M"/>
    <property type="match status" value="1"/>
</dbReference>
<dbReference type="GO" id="GO:0030182">
    <property type="term" value="P:neuron differentiation"/>
    <property type="evidence" value="ECO:0007669"/>
    <property type="project" value="UniProtKB-ARBA"/>
</dbReference>
<evidence type="ECO:0000259" key="9">
    <source>
        <dbReference type="PROSITE" id="PS50057"/>
    </source>
</evidence>
<evidence type="ECO:0000256" key="4">
    <source>
        <dbReference type="ARBA" id="ARBA00022949"/>
    </source>
</evidence>
<dbReference type="Pfam" id="PF09379">
    <property type="entry name" value="FERM_N"/>
    <property type="match status" value="1"/>
</dbReference>
<dbReference type="AlphaFoldDB" id="A0A8S1CKW6"/>
<dbReference type="InterPro" id="IPR029071">
    <property type="entry name" value="Ubiquitin-like_domsf"/>
</dbReference>
<dbReference type="Pfam" id="PF09380">
    <property type="entry name" value="FERM_C"/>
    <property type="match status" value="1"/>
</dbReference>
<dbReference type="Gene3D" id="3.10.20.90">
    <property type="entry name" value="Phosphatidylinositol 3-kinase Catalytic Subunit, Chain A, domain 1"/>
    <property type="match status" value="1"/>
</dbReference>
<dbReference type="PANTHER" id="PTHR23280:SF4">
    <property type="entry name" value="BAND 4.1-LIKE PROTEIN 4A"/>
    <property type="match status" value="1"/>
</dbReference>
<feature type="compositionally biased region" description="Polar residues" evidence="8">
    <location>
        <begin position="842"/>
        <end position="851"/>
    </location>
</feature>
<comment type="caution">
    <text evidence="10">The sequence shown here is derived from an EMBL/GenBank/DDBJ whole genome shotgun (WGS) entry which is preliminary data.</text>
</comment>
<dbReference type="PROSITE" id="PS00661">
    <property type="entry name" value="FERM_2"/>
    <property type="match status" value="1"/>
</dbReference>
<feature type="region of interest" description="Disordered" evidence="8">
    <location>
        <begin position="333"/>
        <end position="357"/>
    </location>
</feature>
<dbReference type="GO" id="GO:0070161">
    <property type="term" value="C:anchoring junction"/>
    <property type="evidence" value="ECO:0007669"/>
    <property type="project" value="UniProtKB-SubCell"/>
</dbReference>
<dbReference type="Proteomes" id="UP000494165">
    <property type="component" value="Unassembled WGS sequence"/>
</dbReference>
<dbReference type="GO" id="GO:0071944">
    <property type="term" value="C:cell periphery"/>
    <property type="evidence" value="ECO:0007669"/>
    <property type="project" value="UniProtKB-ARBA"/>
</dbReference>
<feature type="domain" description="FERM" evidence="9">
    <location>
        <begin position="28"/>
        <end position="308"/>
    </location>
</feature>
<dbReference type="GO" id="GO:0016020">
    <property type="term" value="C:membrane"/>
    <property type="evidence" value="ECO:0007669"/>
    <property type="project" value="UniProtKB-ARBA"/>
</dbReference>
<dbReference type="SUPFAM" id="SSF50729">
    <property type="entry name" value="PH domain-like"/>
    <property type="match status" value="1"/>
</dbReference>
<name>A0A8S1CKW6_9INSE</name>
<dbReference type="PANTHER" id="PTHR23280">
    <property type="entry name" value="4.1 G PROTEIN"/>
    <property type="match status" value="1"/>
</dbReference>
<evidence type="ECO:0000256" key="6">
    <source>
        <dbReference type="ARBA" id="ARBA00075138"/>
    </source>
</evidence>
<dbReference type="InterPro" id="IPR018980">
    <property type="entry name" value="FERM_PH-like_C"/>
</dbReference>
<reference evidence="10 11" key="1">
    <citation type="submission" date="2020-04" db="EMBL/GenBank/DDBJ databases">
        <authorList>
            <person name="Alioto T."/>
            <person name="Alioto T."/>
            <person name="Gomez Garrido J."/>
        </authorList>
    </citation>
    <scope>NUCLEOTIDE SEQUENCE [LARGE SCALE GENOMIC DNA]</scope>
</reference>
<dbReference type="InterPro" id="IPR019748">
    <property type="entry name" value="FERM_central"/>
</dbReference>
<dbReference type="InterPro" id="IPR014352">
    <property type="entry name" value="FERM/acyl-CoA-bd_prot_sf"/>
</dbReference>
<dbReference type="SMART" id="SM01196">
    <property type="entry name" value="FERM_C"/>
    <property type="match status" value="1"/>
</dbReference>
<dbReference type="SUPFAM" id="SSF47031">
    <property type="entry name" value="Second domain of FERM"/>
    <property type="match status" value="1"/>
</dbReference>
<gene>
    <name evidence="10" type="ORF">CLODIP_2_CD02624</name>
</gene>
<feature type="compositionally biased region" description="Basic and acidic residues" evidence="8">
    <location>
        <begin position="470"/>
        <end position="480"/>
    </location>
</feature>
<dbReference type="CDD" id="cd13186">
    <property type="entry name" value="FERM_C_NBL4_NBL5"/>
    <property type="match status" value="1"/>
</dbReference>
<feature type="compositionally biased region" description="Polar residues" evidence="8">
    <location>
        <begin position="397"/>
        <end position="414"/>
    </location>
</feature>
<evidence type="ECO:0000256" key="7">
    <source>
        <dbReference type="ARBA" id="ARBA00077094"/>
    </source>
</evidence>
<feature type="compositionally biased region" description="Polar residues" evidence="8">
    <location>
        <begin position="674"/>
        <end position="683"/>
    </location>
</feature>
<evidence type="ECO:0000313" key="10">
    <source>
        <dbReference type="EMBL" id="CAB3369550.1"/>
    </source>
</evidence>
<accession>A0A8S1CKW6</accession>
<dbReference type="GO" id="GO:0031032">
    <property type="term" value="P:actomyosin structure organization"/>
    <property type="evidence" value="ECO:0007669"/>
    <property type="project" value="TreeGrafter"/>
</dbReference>
<dbReference type="OrthoDB" id="6235974at2759"/>
<protein>
    <recommendedName>
        <fullName evidence="7">Erythrocyte membrane protein band 4.1-like 4A</fullName>
    </recommendedName>
    <alternativeName>
        <fullName evidence="6">Protein NBL4</fullName>
    </alternativeName>
</protein>
<dbReference type="InterPro" id="IPR035963">
    <property type="entry name" value="FERM_2"/>
</dbReference>
<keyword evidence="11" id="KW-1185">Reference proteome</keyword>
<dbReference type="SMART" id="SM00295">
    <property type="entry name" value="B41"/>
    <property type="match status" value="1"/>
</dbReference>
<dbReference type="PROSITE" id="PS00660">
    <property type="entry name" value="FERM_1"/>
    <property type="match status" value="1"/>
</dbReference>
<dbReference type="FunFam" id="3.10.20.90:FF:000116">
    <property type="entry name" value="band 4.1-like protein 4A isoform X1"/>
    <property type="match status" value="1"/>
</dbReference>
<dbReference type="InterPro" id="IPR011993">
    <property type="entry name" value="PH-like_dom_sf"/>
</dbReference>
<dbReference type="CDD" id="cd14473">
    <property type="entry name" value="FERM_B-lobe"/>
    <property type="match status" value="1"/>
</dbReference>
<dbReference type="EMBL" id="CADEPI010000046">
    <property type="protein sequence ID" value="CAB3369550.1"/>
    <property type="molecule type" value="Genomic_DNA"/>
</dbReference>
<evidence type="ECO:0000313" key="11">
    <source>
        <dbReference type="Proteomes" id="UP000494165"/>
    </source>
</evidence>
<evidence type="ECO:0000256" key="1">
    <source>
        <dbReference type="ARBA" id="ARBA00004245"/>
    </source>
</evidence>
<feature type="region of interest" description="Disordered" evidence="8">
    <location>
        <begin position="832"/>
        <end position="890"/>
    </location>
</feature>
<dbReference type="InterPro" id="IPR014847">
    <property type="entry name" value="FA"/>
</dbReference>
<keyword evidence="5" id="KW-0206">Cytoskeleton</keyword>
<evidence type="ECO:0000256" key="3">
    <source>
        <dbReference type="ARBA" id="ARBA00022490"/>
    </source>
</evidence>
<dbReference type="SMART" id="SM01195">
    <property type="entry name" value="FA"/>
    <property type="match status" value="1"/>
</dbReference>
<dbReference type="GO" id="GO:0009887">
    <property type="term" value="P:animal organ morphogenesis"/>
    <property type="evidence" value="ECO:0007669"/>
    <property type="project" value="UniProtKB-ARBA"/>
</dbReference>
<feature type="compositionally biased region" description="Basic residues" evidence="8">
    <location>
        <begin position="574"/>
        <end position="583"/>
    </location>
</feature>
<dbReference type="SUPFAM" id="SSF54236">
    <property type="entry name" value="Ubiquitin-like"/>
    <property type="match status" value="1"/>
</dbReference>
<proteinExistence type="predicted"/>
<dbReference type="PROSITE" id="PS50057">
    <property type="entry name" value="FERM_3"/>
    <property type="match status" value="1"/>
</dbReference>
<feature type="compositionally biased region" description="Basic residues" evidence="8">
    <location>
        <begin position="481"/>
        <end position="491"/>
    </location>
</feature>
<dbReference type="GO" id="GO:0005856">
    <property type="term" value="C:cytoskeleton"/>
    <property type="evidence" value="ECO:0007669"/>
    <property type="project" value="UniProtKB-SubCell"/>
</dbReference>
<dbReference type="FunFam" id="1.20.80.10:FF:000003">
    <property type="entry name" value="Tyrosine-protein phosphatase non-receptor type 4"/>
    <property type="match status" value="1"/>
</dbReference>
<dbReference type="InterPro" id="IPR000299">
    <property type="entry name" value="FERM_domain"/>
</dbReference>
<keyword evidence="3" id="KW-0963">Cytoplasm</keyword>
<dbReference type="InterPro" id="IPR019747">
    <property type="entry name" value="FERM_CS"/>
</dbReference>
<dbReference type="Gene3D" id="2.30.29.30">
    <property type="entry name" value="Pleckstrin-homology domain (PH domain)/Phosphotyrosine-binding domain (PTB)"/>
    <property type="match status" value="1"/>
</dbReference>
<keyword evidence="4" id="KW-0965">Cell junction</keyword>
<dbReference type="PRINTS" id="PR00935">
    <property type="entry name" value="BAND41"/>
</dbReference>
<evidence type="ECO:0000256" key="2">
    <source>
        <dbReference type="ARBA" id="ARBA00004282"/>
    </source>
</evidence>
<dbReference type="Gene3D" id="1.20.80.10">
    <property type="match status" value="1"/>
</dbReference>
<dbReference type="FunFam" id="2.30.29.30:FF:000002">
    <property type="entry name" value="Band 4.1-like protein 5 isoform 1"/>
    <property type="match status" value="1"/>
</dbReference>
<evidence type="ECO:0000256" key="5">
    <source>
        <dbReference type="ARBA" id="ARBA00023212"/>
    </source>
</evidence>
<dbReference type="InterPro" id="IPR019749">
    <property type="entry name" value="Band_41_domain"/>
</dbReference>
<feature type="region of interest" description="Disordered" evidence="8">
    <location>
        <begin position="393"/>
        <end position="519"/>
    </location>
</feature>
<feature type="compositionally biased region" description="Basic residues" evidence="8">
    <location>
        <begin position="502"/>
        <end position="515"/>
    </location>
</feature>
<dbReference type="InterPro" id="IPR018979">
    <property type="entry name" value="FERM_N"/>
</dbReference>
<feature type="compositionally biased region" description="Basic and acidic residues" evidence="8">
    <location>
        <begin position="860"/>
        <end position="887"/>
    </location>
</feature>
<dbReference type="Pfam" id="PF08736">
    <property type="entry name" value="FA"/>
    <property type="match status" value="1"/>
</dbReference>
<feature type="compositionally biased region" description="Basic and acidic residues" evidence="8">
    <location>
        <begin position="492"/>
        <end position="501"/>
    </location>
</feature>